<reference evidence="3 4" key="1">
    <citation type="journal article" date="2004" name="Nature">
        <title>Genome evolution in yeasts.</title>
        <authorList>
            <consortium name="Genolevures"/>
            <person name="Dujon B."/>
            <person name="Sherman D."/>
            <person name="Fischer G."/>
            <person name="Durrens P."/>
            <person name="Casaregola S."/>
            <person name="Lafontaine I."/>
            <person name="de Montigny J."/>
            <person name="Marck C."/>
            <person name="Neuveglise C."/>
            <person name="Talla E."/>
            <person name="Goffard N."/>
            <person name="Frangeul L."/>
            <person name="Aigle M."/>
            <person name="Anthouard V."/>
            <person name="Babour A."/>
            <person name="Barbe V."/>
            <person name="Barnay S."/>
            <person name="Blanchin S."/>
            <person name="Beckerich J.M."/>
            <person name="Beyne E."/>
            <person name="Bleykasten C."/>
            <person name="Boisrame A."/>
            <person name="Boyer J."/>
            <person name="Cattolico L."/>
            <person name="Confanioleri F."/>
            <person name="de Daruvar A."/>
            <person name="Despons L."/>
            <person name="Fabre E."/>
            <person name="Fairhead C."/>
            <person name="Ferry-Dumazet H."/>
            <person name="Groppi A."/>
            <person name="Hantraye F."/>
            <person name="Hennequin C."/>
            <person name="Jauniaux N."/>
            <person name="Joyet P."/>
            <person name="Kachouri R."/>
            <person name="Kerrest A."/>
            <person name="Koszul R."/>
            <person name="Lemaire M."/>
            <person name="Lesur I."/>
            <person name="Ma L."/>
            <person name="Muller H."/>
            <person name="Nicaud J.M."/>
            <person name="Nikolski M."/>
            <person name="Oztas S."/>
            <person name="Ozier-Kalogeropoulos O."/>
            <person name="Pellenz S."/>
            <person name="Potier S."/>
            <person name="Richard G.F."/>
            <person name="Straub M.L."/>
            <person name="Suleau A."/>
            <person name="Swennene D."/>
            <person name="Tekaia F."/>
            <person name="Wesolowski-Louvel M."/>
            <person name="Westhof E."/>
            <person name="Wirth B."/>
            <person name="Zeniou-Meyer M."/>
            <person name="Zivanovic I."/>
            <person name="Bolotin-Fukuhara M."/>
            <person name="Thierry A."/>
            <person name="Bouchier C."/>
            <person name="Caudron B."/>
            <person name="Scarpelli C."/>
            <person name="Gaillardin C."/>
            <person name="Weissenbach J."/>
            <person name="Wincker P."/>
            <person name="Souciet J.L."/>
        </authorList>
    </citation>
    <scope>NUCLEOTIDE SEQUENCE [LARGE SCALE GENOMIC DNA]</scope>
    <source>
        <strain evidence="4">ATCC 2001 / BCRC 20586 / JCM 3761 / NBRC 0622 / NRRL Y-65 / CBS 138</strain>
    </source>
</reference>
<dbReference type="STRING" id="284593.Q6FS74"/>
<accession>Q6FS74</accession>
<evidence type="ECO:0000256" key="1">
    <source>
        <dbReference type="ARBA" id="ARBA00006676"/>
    </source>
</evidence>
<dbReference type="Gene3D" id="3.20.20.140">
    <property type="entry name" value="Metal-dependent hydrolases"/>
    <property type="match status" value="2"/>
</dbReference>
<dbReference type="GO" id="GO:0003876">
    <property type="term" value="F:AMP deaminase activity"/>
    <property type="evidence" value="ECO:0007669"/>
    <property type="project" value="InterPro"/>
</dbReference>
<name>Q6FS74_CANGA</name>
<dbReference type="RefSeq" id="XP_446920.1">
    <property type="nucleotide sequence ID" value="XM_446920.1"/>
</dbReference>
<sequence>MAPSVLQRRPSLLHDDYEHAVTADSTAKIADSLKGKGIVPSANLNKLVQTNKISIDDLDMISLGTAFDQQMEAGSPMYWDPQGEEEIRTKCSTISDNPMLNILKGIEHVSYNARPVRAREIDSADVDAENNPFNKIVMSRTKYVVNSYQNSASNVKFDDKRAFVYPKPLPKFWKYENDKRLTLEEQKEEKQSYYVSARNEFDDEEDLINLPEAVKPNQTSAKFLGGVHHTGEFFDYDLYKKALKKHKKKIDDDNASDPSRKFCDFNFYQKIPDFAEFREDFDFVVELLQNNHFDNLAKKRISYLNDKFELFQHLKSKTEILENKKVPYRDFYNSRKVDCNFLLSGCITQRQLSEFIWEKLNKEPERIVYKFSTGETIKLSELFEIGCTSAEPIALGLKIVDDDFLEWYETVYLQQFHLIPSREADVQLEGKELRFFLLAKTFLEFDNILEGEYFAEVFIKYTVHTWEKSKYQLGQVSVDFQFYDSQEDNWWYKFSNWIKRWNLISYNIRWNVQISRVYSKLFKLGRVTCFNDMLDMIFKPIFDHTNNSDNNPDFHYFITNICSLDLVISENDDYLWKEFSDINQTPAEWVAQGDNPPVAYYMYYIYQRLGHFNYMMNRRSEPCITLRCYCSDLDNRSSQFTDRYITDQTESLICNLLLCNGGLMNAEYIWSAPALLTYLFYLLQVPVIIAPLSSVTMPSMQLERQGRKYKSDLSSLTGFCQGEITKRDITVSDDHSYGSNPFMRMFKLGMKTSLSSNSVLFNSSYTMEPMIEEYSVAASIYLLNAADLCELARNSVIACGYEGWYKAHWSGISVRPDKYFKENVGGVDVWYDTAEDTSIKHNVPMIRRQYRRDTLDQEWDFLEELFN</sequence>
<evidence type="ECO:0000313" key="3">
    <source>
        <dbReference type="EMBL" id="CAG59853.1"/>
    </source>
</evidence>
<dbReference type="SUPFAM" id="SSF51556">
    <property type="entry name" value="Metallo-dependent hydrolases"/>
    <property type="match status" value="1"/>
</dbReference>
<dbReference type="Pfam" id="PF19326">
    <property type="entry name" value="AMP_deaminase"/>
    <property type="match status" value="2"/>
</dbReference>
<dbReference type="FunCoup" id="Q6FS74">
    <property type="interactions" value="97"/>
</dbReference>
<protein>
    <recommendedName>
        <fullName evidence="5">Inactive deaminase</fullName>
    </recommendedName>
</protein>
<evidence type="ECO:0000313" key="4">
    <source>
        <dbReference type="Proteomes" id="UP000002428"/>
    </source>
</evidence>
<dbReference type="PANTHER" id="PTHR11359">
    <property type="entry name" value="AMP DEAMINASE"/>
    <property type="match status" value="1"/>
</dbReference>
<dbReference type="eggNOG" id="KOG1096">
    <property type="taxonomic scope" value="Eukaryota"/>
</dbReference>
<dbReference type="AlphaFoldDB" id="Q6FS74"/>
<organism evidence="3 4">
    <name type="scientific">Candida glabrata (strain ATCC 2001 / BCRC 20586 / JCM 3761 / NBRC 0622 / NRRL Y-65 / CBS 138)</name>
    <name type="common">Yeast</name>
    <name type="synonym">Nakaseomyces glabratus</name>
    <dbReference type="NCBI Taxonomy" id="284593"/>
    <lineage>
        <taxon>Eukaryota</taxon>
        <taxon>Fungi</taxon>
        <taxon>Dikarya</taxon>
        <taxon>Ascomycota</taxon>
        <taxon>Saccharomycotina</taxon>
        <taxon>Saccharomycetes</taxon>
        <taxon>Saccharomycetales</taxon>
        <taxon>Saccharomycetaceae</taxon>
        <taxon>Nakaseomyces</taxon>
    </lineage>
</organism>
<dbReference type="CGD" id="CAL0131496">
    <property type="gene designation" value="CAGL0H02893g"/>
</dbReference>
<dbReference type="InParanoid" id="Q6FS74"/>
<keyword evidence="4" id="KW-1185">Reference proteome</keyword>
<dbReference type="GO" id="GO:0032264">
    <property type="term" value="P:IMP salvage"/>
    <property type="evidence" value="ECO:0007669"/>
    <property type="project" value="InterPro"/>
</dbReference>
<dbReference type="GO" id="GO:0005829">
    <property type="term" value="C:cytosol"/>
    <property type="evidence" value="ECO:0007669"/>
    <property type="project" value="TreeGrafter"/>
</dbReference>
<dbReference type="InterPro" id="IPR032466">
    <property type="entry name" value="Metal_Hydrolase"/>
</dbReference>
<proteinExistence type="inferred from homology"/>
<dbReference type="OMA" id="SYNIRWN"/>
<dbReference type="HOGENOM" id="CLU_003782_2_0_1"/>
<evidence type="ECO:0000313" key="2">
    <source>
        <dbReference type="CGD" id="CAL0131496"/>
    </source>
</evidence>
<dbReference type="EMBL" id="CR380954">
    <property type="protein sequence ID" value="CAG59853.1"/>
    <property type="molecule type" value="Genomic_DNA"/>
</dbReference>
<dbReference type="InterPro" id="IPR006329">
    <property type="entry name" value="AMPD"/>
</dbReference>
<gene>
    <name evidence="2 3" type="ordered locus">CAGL0H02893g</name>
</gene>
<evidence type="ECO:0008006" key="5">
    <source>
        <dbReference type="Google" id="ProtNLM"/>
    </source>
</evidence>
<dbReference type="PANTHER" id="PTHR11359:SF7">
    <property type="entry name" value="INACTIVE DEAMINASE YBR284W-RELATED"/>
    <property type="match status" value="1"/>
</dbReference>
<dbReference type="KEGG" id="cgr:2888894"/>
<dbReference type="Proteomes" id="UP000002428">
    <property type="component" value="Chromosome H"/>
</dbReference>
<dbReference type="VEuPathDB" id="FungiDB:CAGL0H02893g"/>
<comment type="similarity">
    <text evidence="1">Belongs to the metallo-dependent hydrolases superfamily. Adenosine and AMP deaminases family.</text>
</comment>